<evidence type="ECO:0000256" key="8">
    <source>
        <dbReference type="SAM" id="Phobius"/>
    </source>
</evidence>
<dbReference type="AlphaFoldDB" id="A0A2Z5G4N6"/>
<keyword evidence="6 8" id="KW-1133">Transmembrane helix</keyword>
<dbReference type="Pfam" id="PF01032">
    <property type="entry name" value="FecCD"/>
    <property type="match status" value="1"/>
</dbReference>
<dbReference type="InterPro" id="IPR037294">
    <property type="entry name" value="ABC_BtuC-like"/>
</dbReference>
<dbReference type="InterPro" id="IPR000522">
    <property type="entry name" value="ABC_transptr_permease_BtuC"/>
</dbReference>
<evidence type="ECO:0000256" key="2">
    <source>
        <dbReference type="ARBA" id="ARBA00007935"/>
    </source>
</evidence>
<dbReference type="SUPFAM" id="SSF81345">
    <property type="entry name" value="ABC transporter involved in vitamin B12 uptake, BtuC"/>
    <property type="match status" value="1"/>
</dbReference>
<feature type="transmembrane region" description="Helical" evidence="8">
    <location>
        <begin position="169"/>
        <end position="189"/>
    </location>
</feature>
<name>A0A2Z5G4N6_9BACT</name>
<dbReference type="EMBL" id="CP030840">
    <property type="protein sequence ID" value="AXC13989.1"/>
    <property type="molecule type" value="Genomic_DNA"/>
</dbReference>
<keyword evidence="7 8" id="KW-0472">Membrane</keyword>
<reference evidence="9 10" key="1">
    <citation type="journal article" date="2018" name="Front. Microbiol.">
        <title>Hydrolytic Capabilities as a Key to Environmental Success: Chitinolytic and Cellulolytic Acidobacteria From Acidic Sub-arctic Soils and Boreal Peatlands.</title>
        <authorList>
            <person name="Belova S.E."/>
            <person name="Ravin N.V."/>
            <person name="Pankratov T.A."/>
            <person name="Rakitin A.L."/>
            <person name="Ivanova A.A."/>
            <person name="Beletsky A.V."/>
            <person name="Mardanov A.V."/>
            <person name="Sinninghe Damste J.S."/>
            <person name="Dedysh S.N."/>
        </authorList>
    </citation>
    <scope>NUCLEOTIDE SEQUENCE [LARGE SCALE GENOMIC DNA]</scope>
    <source>
        <strain evidence="9 10">SBC82</strain>
    </source>
</reference>
<evidence type="ECO:0000256" key="6">
    <source>
        <dbReference type="ARBA" id="ARBA00022989"/>
    </source>
</evidence>
<feature type="transmembrane region" description="Helical" evidence="8">
    <location>
        <begin position="195"/>
        <end position="216"/>
    </location>
</feature>
<evidence type="ECO:0000256" key="7">
    <source>
        <dbReference type="ARBA" id="ARBA00023136"/>
    </source>
</evidence>
<proteinExistence type="inferred from homology"/>
<feature type="transmembrane region" description="Helical" evidence="8">
    <location>
        <begin position="356"/>
        <end position="373"/>
    </location>
</feature>
<organism evidence="9 10">
    <name type="scientific">Acidisarcina polymorpha</name>
    <dbReference type="NCBI Taxonomy" id="2211140"/>
    <lineage>
        <taxon>Bacteria</taxon>
        <taxon>Pseudomonadati</taxon>
        <taxon>Acidobacteriota</taxon>
        <taxon>Terriglobia</taxon>
        <taxon>Terriglobales</taxon>
        <taxon>Acidobacteriaceae</taxon>
        <taxon>Acidisarcina</taxon>
    </lineage>
</organism>
<evidence type="ECO:0000256" key="5">
    <source>
        <dbReference type="ARBA" id="ARBA00022692"/>
    </source>
</evidence>
<evidence type="ECO:0000313" key="10">
    <source>
        <dbReference type="Proteomes" id="UP000253606"/>
    </source>
</evidence>
<comment type="subcellular location">
    <subcellularLocation>
        <location evidence="1">Cell membrane</location>
        <topology evidence="1">Multi-pass membrane protein</topology>
    </subcellularLocation>
</comment>
<dbReference type="GO" id="GO:0033214">
    <property type="term" value="P:siderophore-iron import into cell"/>
    <property type="evidence" value="ECO:0007669"/>
    <property type="project" value="TreeGrafter"/>
</dbReference>
<keyword evidence="10" id="KW-1185">Reference proteome</keyword>
<gene>
    <name evidence="9" type="ORF">ACPOL_4721</name>
</gene>
<evidence type="ECO:0000256" key="3">
    <source>
        <dbReference type="ARBA" id="ARBA00022448"/>
    </source>
</evidence>
<keyword evidence="4" id="KW-1003">Cell membrane</keyword>
<protein>
    <submittedName>
        <fullName evidence="9">ABC-type Fe3+-siderophore transport system, permease component</fullName>
    </submittedName>
</protein>
<accession>A0A2Z5G4N6</accession>
<feature type="transmembrane region" description="Helical" evidence="8">
    <location>
        <begin position="55"/>
        <end position="77"/>
    </location>
</feature>
<dbReference type="FunFam" id="1.10.3470.10:FF:000001">
    <property type="entry name" value="Vitamin B12 ABC transporter permease BtuC"/>
    <property type="match status" value="1"/>
</dbReference>
<evidence type="ECO:0000256" key="4">
    <source>
        <dbReference type="ARBA" id="ARBA00022475"/>
    </source>
</evidence>
<dbReference type="PANTHER" id="PTHR30472">
    <property type="entry name" value="FERRIC ENTEROBACTIN TRANSPORT SYSTEM PERMEASE PROTEIN"/>
    <property type="match status" value="1"/>
</dbReference>
<keyword evidence="3" id="KW-0813">Transport</keyword>
<evidence type="ECO:0000313" key="9">
    <source>
        <dbReference type="EMBL" id="AXC13989.1"/>
    </source>
</evidence>
<feature type="transmembrane region" description="Helical" evidence="8">
    <location>
        <begin position="237"/>
        <end position="258"/>
    </location>
</feature>
<dbReference type="PANTHER" id="PTHR30472:SF1">
    <property type="entry name" value="FE(3+) DICITRATE TRANSPORT SYSTEM PERMEASE PROTEIN FECC-RELATED"/>
    <property type="match status" value="1"/>
</dbReference>
<keyword evidence="5 8" id="KW-0812">Transmembrane</keyword>
<dbReference type="Proteomes" id="UP000253606">
    <property type="component" value="Chromosome"/>
</dbReference>
<feature type="transmembrane region" description="Helical" evidence="8">
    <location>
        <begin position="109"/>
        <end position="126"/>
    </location>
</feature>
<feature type="transmembrane region" description="Helical" evidence="8">
    <location>
        <begin position="138"/>
        <end position="157"/>
    </location>
</feature>
<dbReference type="GO" id="GO:0005886">
    <property type="term" value="C:plasma membrane"/>
    <property type="evidence" value="ECO:0007669"/>
    <property type="project" value="UniProtKB-SubCell"/>
</dbReference>
<dbReference type="CDD" id="cd06550">
    <property type="entry name" value="TM_ABC_iron-siderophores_like"/>
    <property type="match status" value="1"/>
</dbReference>
<feature type="transmembrane region" description="Helical" evidence="8">
    <location>
        <begin position="287"/>
        <end position="313"/>
    </location>
</feature>
<comment type="similarity">
    <text evidence="2">Belongs to the binding-protein-dependent transport system permease family. FecCD subfamily.</text>
</comment>
<dbReference type="Gene3D" id="1.10.3470.10">
    <property type="entry name" value="ABC transporter involved in vitamin B12 uptake, BtuC"/>
    <property type="match status" value="1"/>
</dbReference>
<dbReference type="KEGG" id="abas:ACPOL_4721"/>
<evidence type="ECO:0000256" key="1">
    <source>
        <dbReference type="ARBA" id="ARBA00004651"/>
    </source>
</evidence>
<dbReference type="GO" id="GO:0022857">
    <property type="term" value="F:transmembrane transporter activity"/>
    <property type="evidence" value="ECO:0007669"/>
    <property type="project" value="InterPro"/>
</dbReference>
<sequence length="381" mass="39950">MPRNCSPAVFRLARWPAISEFPSLLCIGGFPPRPALSMIHLLLTETSKEDTVSSYTRLVLTLIGFVLLILLCLSVGARPIGLDGLIHGIFHFNGSANDVVVIYLRFPRVLQGLLVGAALGVGGAVIQGLTRNPLADPAVLGINGGASLALVITSTCFHGTSLAWRCPIAFVGSATALLMVYSMSTLLSAGGLSSLVILGAVVAGLTASLTTTLLLSTGHDVTNIMYWLVGSLNGSDWPNVLMVLPLILAGLALSLTLAGRLNALRLGEDVAQALGVDMTRTRAWGTLAILLLTAAAVASTGPIGFVGLLVAHIVRSVVGLDYRKVLPGSAIAGSSFLLLCDFLARTRLWVSYDEVPVGLVTACFGAPLLLFLLQRRRVYAT</sequence>